<reference evidence="2 3" key="1">
    <citation type="submission" date="2016-10" db="EMBL/GenBank/DDBJ databases">
        <title>Paenibacillus species isolates.</title>
        <authorList>
            <person name="Beno S.M."/>
        </authorList>
    </citation>
    <scope>NUCLEOTIDE SEQUENCE [LARGE SCALE GENOMIC DNA]</scope>
    <source>
        <strain evidence="2 3">FSL H7-0604</strain>
    </source>
</reference>
<evidence type="ECO:0000313" key="2">
    <source>
        <dbReference type="EMBL" id="OMD25416.1"/>
    </source>
</evidence>
<evidence type="ECO:0000313" key="3">
    <source>
        <dbReference type="Proteomes" id="UP000187465"/>
    </source>
</evidence>
<dbReference type="InterPro" id="IPR051172">
    <property type="entry name" value="Chlamydia_OmcB"/>
</dbReference>
<dbReference type="Pfam" id="PF01345">
    <property type="entry name" value="DUF11"/>
    <property type="match status" value="3"/>
</dbReference>
<feature type="domain" description="DUF11" evidence="1">
    <location>
        <begin position="43"/>
        <end position="126"/>
    </location>
</feature>
<dbReference type="RefSeq" id="WP_036684364.1">
    <property type="nucleotide sequence ID" value="NZ_JARLKA010000020.1"/>
</dbReference>
<evidence type="ECO:0000259" key="1">
    <source>
        <dbReference type="Pfam" id="PF01345"/>
    </source>
</evidence>
<gene>
    <name evidence="2" type="ORF">BJP51_03965</name>
</gene>
<feature type="domain" description="DUF11" evidence="1">
    <location>
        <begin position="300"/>
        <end position="398"/>
    </location>
</feature>
<dbReference type="PANTHER" id="PTHR34819">
    <property type="entry name" value="LARGE CYSTEINE-RICH PERIPLASMIC PROTEIN OMCB"/>
    <property type="match status" value="1"/>
</dbReference>
<feature type="domain" description="DUF11" evidence="1">
    <location>
        <begin position="178"/>
        <end position="281"/>
    </location>
</feature>
<dbReference type="Proteomes" id="UP000187465">
    <property type="component" value="Unassembled WGS sequence"/>
</dbReference>
<dbReference type="AlphaFoldDB" id="A0A1R0X011"/>
<protein>
    <recommendedName>
        <fullName evidence="1">DUF11 domain-containing protein</fullName>
    </recommendedName>
</protein>
<accession>A0A1R0X011</accession>
<comment type="caution">
    <text evidence="2">The sequence shown here is derived from an EMBL/GenBank/DDBJ whole genome shotgun (WGS) entry which is preliminary data.</text>
</comment>
<proteinExistence type="predicted"/>
<name>A0A1R0X011_9BACL</name>
<sequence>MIPGSRTQPVVTNQSMVLFNSAAGVDGIVYSNTVNTPVVGPVLSLLKSTDKLHASLGDTLVYTIKASNNGNTDAFLTVFDILPEGVSFISNSVLRDGVPLPGATPSSGIPLGSIAPQSQVSIAFQVVIISLPSSLVLQNKALGRFSFSTPEGRTVKGELASNSVLVSLRSYQLSTSLSASTPTSFIGDVVTYTLRLTNEGNSLLTQISATISIPDGTVFIPGSVIAGGIYYPEADPAKGILLGSLDTDLSVDITFRVRVTEFSPSLALTNSAIVTYSVDEHTIMTESNTAVVSLVQAGVTISKKVDHVTAAPGDNLRYELTVTNNGNLAVNAVLTDAIPSGALFVWDSVLLNGVFQKGARPAEGIQLGSLRGGTTAVVVFQVSIPAAINIHEIAAVQNHASVQYTFVLPDGRTVRQTSRSNTVTTLVVTPVISLVVHAKPTIVEAGERVQCWISLTNNGNWPAEISLNRLTPEKCFLDPNSIVIDGVPNPQSSFTGTLPLGIVNAASMVNIHYFIQVSEQVMGRFLKGSVNAQYSFNMDGRDNSGESQSNSYVLTVDEISE</sequence>
<dbReference type="PANTHER" id="PTHR34819:SF3">
    <property type="entry name" value="CELL SURFACE PROTEIN"/>
    <property type="match status" value="1"/>
</dbReference>
<dbReference type="NCBIfam" id="TIGR01451">
    <property type="entry name" value="B_ant_repeat"/>
    <property type="match status" value="3"/>
</dbReference>
<organism evidence="2 3">
    <name type="scientific">Paenibacillus odorifer</name>
    <dbReference type="NCBI Taxonomy" id="189426"/>
    <lineage>
        <taxon>Bacteria</taxon>
        <taxon>Bacillati</taxon>
        <taxon>Bacillota</taxon>
        <taxon>Bacilli</taxon>
        <taxon>Bacillales</taxon>
        <taxon>Paenibacillaceae</taxon>
        <taxon>Paenibacillus</taxon>
    </lineage>
</organism>
<dbReference type="InterPro" id="IPR001434">
    <property type="entry name" value="OmcB-like_DUF11"/>
</dbReference>
<dbReference type="EMBL" id="MKQP01000045">
    <property type="protein sequence ID" value="OMD25416.1"/>
    <property type="molecule type" value="Genomic_DNA"/>
</dbReference>
<dbReference type="InterPro" id="IPR047589">
    <property type="entry name" value="DUF11_rpt"/>
</dbReference>